<dbReference type="InterPro" id="IPR015797">
    <property type="entry name" value="NUDIX_hydrolase-like_dom_sf"/>
</dbReference>
<dbReference type="PRINTS" id="PR00502">
    <property type="entry name" value="NUDIXFAMILY"/>
</dbReference>
<evidence type="ECO:0000259" key="17">
    <source>
        <dbReference type="PROSITE" id="PS51186"/>
    </source>
</evidence>
<dbReference type="InterPro" id="IPR000182">
    <property type="entry name" value="GNAT_dom"/>
</dbReference>
<dbReference type="InterPro" id="IPR020084">
    <property type="entry name" value="NUDIX_hydrolase_CS"/>
</dbReference>
<dbReference type="EC" id="3.6.1.55" evidence="12"/>
<evidence type="ECO:0000256" key="5">
    <source>
        <dbReference type="ARBA" id="ARBA00022723"/>
    </source>
</evidence>
<keyword evidence="7" id="KW-0378">Hydrolase</keyword>
<sequence length="336" mass="36886">MTIDLSHHTAPPHPFSDHLTLRPLEPRDAEAVHRLANDWEVVRMLSNLPFPYPRGLAESWITGTQRQAEAGTAWHFAMERNGVLLGCIGVTFEKLRKAARVGYWVGRAHWGQGIATQAVQAVLKWAFARLNIERIYAEVAEDNRASISVLTHAGFRQVGADIRHLVARGGRQPVLIFETTTPPATESTTTLKTETPPMSDPKTGKRLILVVAVALIDADGRILLATRPKGKNMAGLWEFPGGKVEAGETPEAALIRELREELGIGINPSCLSPFTFASHDIGTGHLLMPLYLCRAWSGTPTAKEGQTLAWVRPSEMAHYDMPEADAPLIPLLLSLL</sequence>
<dbReference type="PANTHER" id="PTHR47707:SF1">
    <property type="entry name" value="NUDIX HYDROLASE FAMILY PROTEIN"/>
    <property type="match status" value="1"/>
</dbReference>
<keyword evidence="6" id="KW-0227">DNA damage</keyword>
<evidence type="ECO:0000256" key="15">
    <source>
        <dbReference type="ARBA" id="ARBA00041979"/>
    </source>
</evidence>
<evidence type="ECO:0000313" key="19">
    <source>
        <dbReference type="EMBL" id="MEE8658718.1"/>
    </source>
</evidence>
<dbReference type="InterPro" id="IPR029119">
    <property type="entry name" value="MutY_C"/>
</dbReference>
<evidence type="ECO:0000256" key="3">
    <source>
        <dbReference type="ARBA" id="ARBA00022457"/>
    </source>
</evidence>
<keyword evidence="8" id="KW-0460">Magnesium</keyword>
<evidence type="ECO:0000256" key="7">
    <source>
        <dbReference type="ARBA" id="ARBA00022801"/>
    </source>
</evidence>
<keyword evidence="20" id="KW-1185">Reference proteome</keyword>
<evidence type="ECO:0000256" key="16">
    <source>
        <dbReference type="ARBA" id="ARBA00042798"/>
    </source>
</evidence>
<name>A0ABU7U2J0_9PROT</name>
<dbReference type="InterPro" id="IPR016181">
    <property type="entry name" value="Acyl_CoA_acyltransferase"/>
</dbReference>
<comment type="cofactor">
    <cofactor evidence="1">
        <name>Mg(2+)</name>
        <dbReference type="ChEBI" id="CHEBI:18420"/>
    </cofactor>
</comment>
<dbReference type="Gene3D" id="3.90.79.10">
    <property type="entry name" value="Nucleoside Triphosphate Pyrophosphohydrolase"/>
    <property type="match status" value="1"/>
</dbReference>
<dbReference type="CDD" id="cd04301">
    <property type="entry name" value="NAT_SF"/>
    <property type="match status" value="1"/>
</dbReference>
<dbReference type="InterPro" id="IPR047127">
    <property type="entry name" value="MutT-like"/>
</dbReference>
<feature type="domain" description="N-acetyltransferase" evidence="17">
    <location>
        <begin position="19"/>
        <end position="182"/>
    </location>
</feature>
<keyword evidence="9" id="KW-0234">DNA repair</keyword>
<keyword evidence="4" id="KW-0235">DNA replication</keyword>
<feature type="domain" description="Nudix hydrolase" evidence="18">
    <location>
        <begin position="206"/>
        <end position="334"/>
    </location>
</feature>
<evidence type="ECO:0000256" key="10">
    <source>
        <dbReference type="ARBA" id="ARBA00035861"/>
    </source>
</evidence>
<accession>A0ABU7U2J0</accession>
<evidence type="ECO:0000256" key="1">
    <source>
        <dbReference type="ARBA" id="ARBA00001946"/>
    </source>
</evidence>
<gene>
    <name evidence="19" type="ORF">DOFOFD_06805</name>
</gene>
<comment type="catalytic activity">
    <reaction evidence="11">
        <text>8-oxo-GTP + H2O = 8-oxo-GMP + diphosphate + H(+)</text>
        <dbReference type="Rhea" id="RHEA:67616"/>
        <dbReference type="ChEBI" id="CHEBI:15377"/>
        <dbReference type="ChEBI" id="CHEBI:15378"/>
        <dbReference type="ChEBI" id="CHEBI:33019"/>
        <dbReference type="ChEBI" id="CHEBI:143553"/>
        <dbReference type="ChEBI" id="CHEBI:145694"/>
    </reaction>
</comment>
<dbReference type="EMBL" id="JAWJZY010000002">
    <property type="protein sequence ID" value="MEE8658718.1"/>
    <property type="molecule type" value="Genomic_DNA"/>
</dbReference>
<keyword evidence="5" id="KW-0479">Metal-binding</keyword>
<evidence type="ECO:0000256" key="6">
    <source>
        <dbReference type="ARBA" id="ARBA00022763"/>
    </source>
</evidence>
<proteinExistence type="inferred from homology"/>
<evidence type="ECO:0000313" key="20">
    <source>
        <dbReference type="Proteomes" id="UP001312908"/>
    </source>
</evidence>
<dbReference type="Pfam" id="PF13302">
    <property type="entry name" value="Acetyltransf_3"/>
    <property type="match status" value="1"/>
</dbReference>
<dbReference type="CDD" id="cd03425">
    <property type="entry name" value="NUDIX_MutT_NudA_like"/>
    <property type="match status" value="1"/>
</dbReference>
<protein>
    <recommendedName>
        <fullName evidence="13">8-oxo-dGTP diphosphatase</fullName>
        <ecNumber evidence="12">3.6.1.55</ecNumber>
    </recommendedName>
    <alternativeName>
        <fullName evidence="16">7,8-dihydro-8-oxoguanine-triphosphatase</fullName>
    </alternativeName>
    <alternativeName>
        <fullName evidence="15">Mutator protein MutT</fullName>
    </alternativeName>
    <alternativeName>
        <fullName evidence="14">dGTP pyrophosphohydrolase</fullName>
    </alternativeName>
</protein>
<dbReference type="PROSITE" id="PS00893">
    <property type="entry name" value="NUDIX_BOX"/>
    <property type="match status" value="1"/>
</dbReference>
<evidence type="ECO:0000256" key="13">
    <source>
        <dbReference type="ARBA" id="ARBA00040794"/>
    </source>
</evidence>
<dbReference type="Pfam" id="PF14815">
    <property type="entry name" value="NUDIX_4"/>
    <property type="match status" value="1"/>
</dbReference>
<dbReference type="SUPFAM" id="SSF55811">
    <property type="entry name" value="Nudix"/>
    <property type="match status" value="1"/>
</dbReference>
<dbReference type="PANTHER" id="PTHR47707">
    <property type="entry name" value="8-OXO-DGTP DIPHOSPHATASE"/>
    <property type="match status" value="1"/>
</dbReference>
<reference evidence="19 20" key="1">
    <citation type="submission" date="2023-10" db="EMBL/GenBank/DDBJ databases">
        <title>Sorlinia euscelidii gen. nov., sp. nov., an acetic acid bacteria isolated from the gut of Euscelidius variegatus emitter.</title>
        <authorList>
            <person name="Michoud G."/>
            <person name="Marasco R."/>
            <person name="Seferji K."/>
            <person name="Gonella E."/>
            <person name="Garuglieri E."/>
            <person name="Alma A."/>
            <person name="Mapelli F."/>
            <person name="Borin S."/>
            <person name="Daffonchio D."/>
            <person name="Crotti E."/>
        </authorList>
    </citation>
    <scope>NUCLEOTIDE SEQUENCE [LARGE SCALE GENOMIC DNA]</scope>
    <source>
        <strain evidence="19 20">EV16P</strain>
    </source>
</reference>
<evidence type="ECO:0000256" key="8">
    <source>
        <dbReference type="ARBA" id="ARBA00022842"/>
    </source>
</evidence>
<dbReference type="Proteomes" id="UP001312908">
    <property type="component" value="Unassembled WGS sequence"/>
</dbReference>
<evidence type="ECO:0000259" key="18">
    <source>
        <dbReference type="PROSITE" id="PS51462"/>
    </source>
</evidence>
<dbReference type="Gene3D" id="3.40.630.30">
    <property type="match status" value="1"/>
</dbReference>
<dbReference type="PROSITE" id="PS51186">
    <property type="entry name" value="GNAT"/>
    <property type="match status" value="1"/>
</dbReference>
<evidence type="ECO:0000256" key="12">
    <source>
        <dbReference type="ARBA" id="ARBA00038905"/>
    </source>
</evidence>
<dbReference type="PROSITE" id="PS51462">
    <property type="entry name" value="NUDIX"/>
    <property type="match status" value="1"/>
</dbReference>
<dbReference type="InterPro" id="IPR000086">
    <property type="entry name" value="NUDIX_hydrolase_dom"/>
</dbReference>
<comment type="catalytic activity">
    <reaction evidence="10">
        <text>8-oxo-dGTP + H2O = 8-oxo-dGMP + diphosphate + H(+)</text>
        <dbReference type="Rhea" id="RHEA:31575"/>
        <dbReference type="ChEBI" id="CHEBI:15377"/>
        <dbReference type="ChEBI" id="CHEBI:15378"/>
        <dbReference type="ChEBI" id="CHEBI:33019"/>
        <dbReference type="ChEBI" id="CHEBI:63224"/>
        <dbReference type="ChEBI" id="CHEBI:77896"/>
        <dbReference type="EC" id="3.6.1.55"/>
    </reaction>
</comment>
<evidence type="ECO:0000256" key="4">
    <source>
        <dbReference type="ARBA" id="ARBA00022705"/>
    </source>
</evidence>
<comment type="caution">
    <text evidence="19">The sequence shown here is derived from an EMBL/GenBank/DDBJ whole genome shotgun (WGS) entry which is preliminary data.</text>
</comment>
<evidence type="ECO:0000256" key="9">
    <source>
        <dbReference type="ARBA" id="ARBA00023204"/>
    </source>
</evidence>
<evidence type="ECO:0000256" key="2">
    <source>
        <dbReference type="ARBA" id="ARBA00005582"/>
    </source>
</evidence>
<dbReference type="SUPFAM" id="SSF55729">
    <property type="entry name" value="Acyl-CoA N-acyltransferases (Nat)"/>
    <property type="match status" value="1"/>
</dbReference>
<organism evidence="19 20">
    <name type="scientific">Sorlinia euscelidii</name>
    <dbReference type="NCBI Taxonomy" id="3081148"/>
    <lineage>
        <taxon>Bacteria</taxon>
        <taxon>Pseudomonadati</taxon>
        <taxon>Pseudomonadota</taxon>
        <taxon>Alphaproteobacteria</taxon>
        <taxon>Acetobacterales</taxon>
        <taxon>Acetobacteraceae</taxon>
        <taxon>Sorlinia</taxon>
    </lineage>
</organism>
<keyword evidence="3" id="KW-0515">Mutator protein</keyword>
<dbReference type="RefSeq" id="WP_394819607.1">
    <property type="nucleotide sequence ID" value="NZ_JAWJZY010000002.1"/>
</dbReference>
<evidence type="ECO:0000256" key="14">
    <source>
        <dbReference type="ARBA" id="ARBA00041592"/>
    </source>
</evidence>
<dbReference type="InterPro" id="IPR020476">
    <property type="entry name" value="Nudix_hydrolase"/>
</dbReference>
<comment type="similarity">
    <text evidence="2">Belongs to the Nudix hydrolase family.</text>
</comment>
<evidence type="ECO:0000256" key="11">
    <source>
        <dbReference type="ARBA" id="ARBA00036904"/>
    </source>
</evidence>